<evidence type="ECO:0000256" key="1">
    <source>
        <dbReference type="SAM" id="MobiDB-lite"/>
    </source>
</evidence>
<feature type="region of interest" description="Disordered" evidence="1">
    <location>
        <begin position="516"/>
        <end position="561"/>
    </location>
</feature>
<reference evidence="2 3" key="1">
    <citation type="submission" date="2023-10" db="EMBL/GenBank/DDBJ databases">
        <title>Characterization of rhizosphere-enriched actinobacteria from wheat plants lab-grown on chernevaya soil.</title>
        <authorList>
            <person name="Tikhonova E.N."/>
            <person name="Konopkin A."/>
            <person name="Kravchenko I.K."/>
        </authorList>
    </citation>
    <scope>NUCLEOTIDE SEQUENCE [LARGE SCALE GENOMIC DNA]</scope>
    <source>
        <strain evidence="2 3">RR29</strain>
    </source>
</reference>
<organism evidence="2 3">
    <name type="scientific">Streptomyces prunicolor</name>
    <dbReference type="NCBI Taxonomy" id="67348"/>
    <lineage>
        <taxon>Bacteria</taxon>
        <taxon>Bacillati</taxon>
        <taxon>Actinomycetota</taxon>
        <taxon>Actinomycetes</taxon>
        <taxon>Kitasatosporales</taxon>
        <taxon>Streptomycetaceae</taxon>
        <taxon>Streptomyces</taxon>
    </lineage>
</organism>
<feature type="compositionally biased region" description="Low complexity" evidence="1">
    <location>
        <begin position="531"/>
        <end position="551"/>
    </location>
</feature>
<protein>
    <recommendedName>
        <fullName evidence="4">ATP-binding protein</fullName>
    </recommendedName>
</protein>
<comment type="caution">
    <text evidence="2">The sequence shown here is derived from an EMBL/GenBank/DDBJ whole genome shotgun (WGS) entry which is preliminary data.</text>
</comment>
<accession>A0ABU4FIB1</accession>
<dbReference type="InterPro" id="IPR011990">
    <property type="entry name" value="TPR-like_helical_dom_sf"/>
</dbReference>
<feature type="region of interest" description="Disordered" evidence="1">
    <location>
        <begin position="605"/>
        <end position="626"/>
    </location>
</feature>
<sequence length="626" mass="66597">MASVICGTYRLTLLTGPGGRIERGNLRTALPDLLQRAGGRSLPPPFVLGREEQIDIVDRAIRNRTTINFHAACGYGKTTLLRNIVALGAVHGAAARHIYLKSGPFGLDDLPQRIVGELFTSAEPVQLTSSECAQVLGHANSVIALDDVLLTPEWAEYLRRIMPGCALIIGSQQPVLSDQEEMYALGGLAESAAMSLFFQELGRPIGHSEYAAAQSLIDTVAGQPLHIRQAAALIRSGEHSFASLAQRVAGRPEELDRLSLNTLDTDERRLLALCAFTAGALLPAGLVGAMTDCLFAREKLESLYRKGLVEHPDDQFGLPVCNAEPYRALLFQHFELGSCVHGLLGWLVSRASGGAEAASGLEAAVSLLGFAADQRQWQMVIRIVRVVEPILFVHNRWATWLSALEQGVEAARQTGDAVSEAYFAHQKGTLHFFRNEAQTARHFLERALQLRNHLGDQEGAALTQANLAFLGVGIPSPPPPPQSPGGPSKWRKPALVAAAVVAIVFLALAAKTALGGAGETHTSPPTPPDPTLTISTSTVQPSTSGTSPTSTDRQPAEPSAEPAVLDFSLTHLNPEEGASTKEVVIRNSGGRSAVVQSVAFTGSDSFSARTDGCSGTTLQPKGCPVK</sequence>
<dbReference type="EMBL" id="JAWMAJ010000126">
    <property type="protein sequence ID" value="MDV7220330.1"/>
    <property type="molecule type" value="Genomic_DNA"/>
</dbReference>
<evidence type="ECO:0008006" key="4">
    <source>
        <dbReference type="Google" id="ProtNLM"/>
    </source>
</evidence>
<name>A0ABU4FIB1_9ACTN</name>
<dbReference type="Gene3D" id="1.25.40.10">
    <property type="entry name" value="Tetratricopeptide repeat domain"/>
    <property type="match status" value="1"/>
</dbReference>
<dbReference type="RefSeq" id="WP_317773948.1">
    <property type="nucleotide sequence ID" value="NZ_JAWMAJ010000126.1"/>
</dbReference>
<dbReference type="InterPro" id="IPR027417">
    <property type="entry name" value="P-loop_NTPase"/>
</dbReference>
<keyword evidence="3" id="KW-1185">Reference proteome</keyword>
<evidence type="ECO:0000313" key="3">
    <source>
        <dbReference type="Proteomes" id="UP001187346"/>
    </source>
</evidence>
<feature type="compositionally biased region" description="Polar residues" evidence="1">
    <location>
        <begin position="605"/>
        <end position="619"/>
    </location>
</feature>
<dbReference type="SUPFAM" id="SSF52540">
    <property type="entry name" value="P-loop containing nucleoside triphosphate hydrolases"/>
    <property type="match status" value="1"/>
</dbReference>
<gene>
    <name evidence="2" type="ORF">R5A26_30745</name>
</gene>
<proteinExistence type="predicted"/>
<evidence type="ECO:0000313" key="2">
    <source>
        <dbReference type="EMBL" id="MDV7220330.1"/>
    </source>
</evidence>
<dbReference type="Proteomes" id="UP001187346">
    <property type="component" value="Unassembled WGS sequence"/>
</dbReference>